<sequence length="375" mass="37446">MFLSGQEIYENFSNARGSADLAGSADVVSEVVKTYNERGDQIKKLLGKMDAVWKGGAAGAAHRGVGPLALEHALAVPAIDTMRDLVGRQAGSFNDAKNSVIPVPPAPEKVDPLAAFLTPGALVTYQQQLNSHNAAAQHNADVMRVYENASVYNMNLPDSYGSITDDQAEIRVAQATTPPVGPDDAPDQPGPGTGGPRPPTGDGGQPGGAGSGSRGPDSRVPSNGLPPQGTASSGTTPGGYTPPAPGFRPDVPSVPVGGGSGPEIEFAGTTIGQVGLPGDGTGSGGRAGIPGAAGGVGSRTGAGPLNGLEVTQTATTRSNPTGHGGLGGAPMGMGAGGRGRGGEDEERQRASFLEEPDPEAIFGTDERTPPPVIGG</sequence>
<feature type="compositionally biased region" description="Gly residues" evidence="1">
    <location>
        <begin position="322"/>
        <end position="339"/>
    </location>
</feature>
<proteinExistence type="predicted"/>
<evidence type="ECO:0008006" key="4">
    <source>
        <dbReference type="Google" id="ProtNLM"/>
    </source>
</evidence>
<dbReference type="Gene3D" id="1.20.1260.20">
    <property type="entry name" value="PPE superfamily"/>
    <property type="match status" value="1"/>
</dbReference>
<name>A0ABS4U493_9PSEU</name>
<comment type="caution">
    <text evidence="2">The sequence shown here is derived from an EMBL/GenBank/DDBJ whole genome shotgun (WGS) entry which is preliminary data.</text>
</comment>
<dbReference type="EMBL" id="JAGINW010000001">
    <property type="protein sequence ID" value="MBP2331016.1"/>
    <property type="molecule type" value="Genomic_DNA"/>
</dbReference>
<keyword evidence="3" id="KW-1185">Reference proteome</keyword>
<feature type="region of interest" description="Disordered" evidence="1">
    <location>
        <begin position="176"/>
        <end position="375"/>
    </location>
</feature>
<protein>
    <recommendedName>
        <fullName evidence="4">PPE family protein</fullName>
    </recommendedName>
</protein>
<dbReference type="InterPro" id="IPR038332">
    <property type="entry name" value="PPE_sf"/>
</dbReference>
<feature type="compositionally biased region" description="Basic and acidic residues" evidence="1">
    <location>
        <begin position="340"/>
        <end position="349"/>
    </location>
</feature>
<dbReference type="RefSeq" id="WP_209647665.1">
    <property type="nucleotide sequence ID" value="NZ_JAGINW010000001.1"/>
</dbReference>
<evidence type="ECO:0000313" key="3">
    <source>
        <dbReference type="Proteomes" id="UP001519332"/>
    </source>
</evidence>
<gene>
    <name evidence="2" type="ORF">JOF56_011401</name>
</gene>
<evidence type="ECO:0000313" key="2">
    <source>
        <dbReference type="EMBL" id="MBP2331016.1"/>
    </source>
</evidence>
<feature type="compositionally biased region" description="Low complexity" evidence="1">
    <location>
        <begin position="226"/>
        <end position="239"/>
    </location>
</feature>
<feature type="compositionally biased region" description="Gly residues" evidence="1">
    <location>
        <begin position="191"/>
        <end position="213"/>
    </location>
</feature>
<accession>A0ABS4U493</accession>
<feature type="compositionally biased region" description="Polar residues" evidence="1">
    <location>
        <begin position="309"/>
        <end position="321"/>
    </location>
</feature>
<evidence type="ECO:0000256" key="1">
    <source>
        <dbReference type="SAM" id="MobiDB-lite"/>
    </source>
</evidence>
<reference evidence="2 3" key="1">
    <citation type="submission" date="2021-03" db="EMBL/GenBank/DDBJ databases">
        <title>Sequencing the genomes of 1000 actinobacteria strains.</title>
        <authorList>
            <person name="Klenk H.-P."/>
        </authorList>
    </citation>
    <scope>NUCLEOTIDE SEQUENCE [LARGE SCALE GENOMIC DNA]</scope>
    <source>
        <strain evidence="2 3">DSM 46670</strain>
    </source>
</reference>
<organism evidence="2 3">
    <name type="scientific">Kibdelosporangium banguiense</name>
    <dbReference type="NCBI Taxonomy" id="1365924"/>
    <lineage>
        <taxon>Bacteria</taxon>
        <taxon>Bacillati</taxon>
        <taxon>Actinomycetota</taxon>
        <taxon>Actinomycetes</taxon>
        <taxon>Pseudonocardiales</taxon>
        <taxon>Pseudonocardiaceae</taxon>
        <taxon>Kibdelosporangium</taxon>
    </lineage>
</organism>
<feature type="compositionally biased region" description="Gly residues" evidence="1">
    <location>
        <begin position="275"/>
        <end position="300"/>
    </location>
</feature>
<dbReference type="Proteomes" id="UP001519332">
    <property type="component" value="Unassembled WGS sequence"/>
</dbReference>